<evidence type="ECO:0000313" key="2">
    <source>
        <dbReference type="Proteomes" id="UP001597440"/>
    </source>
</evidence>
<gene>
    <name evidence="1" type="ORF">ACFSQW_16700</name>
</gene>
<reference evidence="2" key="1">
    <citation type="journal article" date="2019" name="Int. J. Syst. Evol. Microbiol.">
        <title>The Global Catalogue of Microorganisms (GCM) 10K type strain sequencing project: providing services to taxonomists for standard genome sequencing and annotation.</title>
        <authorList>
            <consortium name="The Broad Institute Genomics Platform"/>
            <consortium name="The Broad Institute Genome Sequencing Center for Infectious Disease"/>
            <person name="Wu L."/>
            <person name="Ma J."/>
        </authorList>
    </citation>
    <scope>NUCLEOTIDE SEQUENCE [LARGE SCALE GENOMIC DNA]</scope>
    <source>
        <strain evidence="2">KCTC 52298</strain>
    </source>
</reference>
<dbReference type="RefSeq" id="WP_210352886.1">
    <property type="nucleotide sequence ID" value="NZ_JAEQMU010000001.1"/>
</dbReference>
<comment type="caution">
    <text evidence="1">The sequence shown here is derived from an EMBL/GenBank/DDBJ whole genome shotgun (WGS) entry which is preliminary data.</text>
</comment>
<proteinExistence type="predicted"/>
<name>A0ABW5L4D0_9SPHI</name>
<dbReference type="Proteomes" id="UP001597440">
    <property type="component" value="Unassembled WGS sequence"/>
</dbReference>
<evidence type="ECO:0000313" key="1">
    <source>
        <dbReference type="EMBL" id="MFD2556034.1"/>
    </source>
</evidence>
<evidence type="ECO:0008006" key="3">
    <source>
        <dbReference type="Google" id="ProtNLM"/>
    </source>
</evidence>
<dbReference type="InterPro" id="IPR006330">
    <property type="entry name" value="Ado/ade_deaminase"/>
</dbReference>
<protein>
    <recommendedName>
        <fullName evidence="3">Adenosine deaminase domain-containing protein</fullName>
    </recommendedName>
</protein>
<dbReference type="Gene3D" id="3.20.20.140">
    <property type="entry name" value="Metal-dependent hydrolases"/>
    <property type="match status" value="2"/>
</dbReference>
<dbReference type="PANTHER" id="PTHR11409:SF43">
    <property type="entry name" value="ADENOSINE DEAMINASE"/>
    <property type="match status" value="1"/>
</dbReference>
<sequence length="911" mass="106964">MRNSLKLYFSELSLGTIFQANWDAKSIEDAPNLFSNHSVRVSEFNYRTDDEISNLYTKLEEDWFKEPGKQYGRNKNSIFYLLTHFNEQVLSEKETNPIIKYEHLLKWRDLSYSLGEDVFTTSFFAYRDVQSQKKRGYFSWKSTVPTDNSRLVQLLQSGVAENHAHYAATGPTFELSWLVLMNRYKDNYVQKSLNDLIKDGILSPKMNLDYSGHNLGLHDFVKLAIMLRYDLLRNYLLIEDHRDVLLYPSAIQKLTPNHLYPESISIRFSTYWNSIVTYRNDSSPLYYHNGEEDFIDYAIPYDLHPENHKGCFYLAGERLLLYKSFSNIYKNVGKDNDDISDLSKTLHAYLLIKNTIRNEIVQLNRRLGFGNFKQYQDRKEFFIKNGSIYSKLFAQHVLSHNTSKMNIVSHELRMGPNRDEGNLNLTIEKILSAEEQIVFTDKSDSRISKKAEQYINSVNDFPTAPEDSSITSFFTLHFFKDKDTKAKKLNKNTHISRNQKLRQKVKQQSQTIVNLRNKFPKSAKYVRGIDAASSEINARPEVFAQAFRMLKHHQLRDNETLLKDWLVNNRLNLTFHAGEDFFDIVDGLRYIDECIYFLGMESGDRLGHALALGIDVQKYYELKKNKLLIPKHTLLDNLAWLLSNLNKYGIEQHSSEVYRLESLFKSLYSEIYIANVQSDDRSKSLLSHITYHEYYDSWMLRGDNPKPYLEYCTSDSKHSNCIDFFTNQFNYTYWDRCQLNNCNPKLNALRNREEIVRLYYEYHYNHDVKVKGEEIKQFEITIPYLKLVHDIQSKMMHMIAAKNIMIETNPTSNYLIGPIEKYVDHPITRWYNLGLETDPELINSCPQLCVSINTDDAGIFSTSLENEYALMAIALEKEKDENGNPKYKPSMIYDWLDRIRQMGIQQSFMNR</sequence>
<dbReference type="EMBL" id="JBHULD010000018">
    <property type="protein sequence ID" value="MFD2556034.1"/>
    <property type="molecule type" value="Genomic_DNA"/>
</dbReference>
<organism evidence="1 2">
    <name type="scientific">Sphingobacterium tabacisoli</name>
    <dbReference type="NCBI Taxonomy" id="2044855"/>
    <lineage>
        <taxon>Bacteria</taxon>
        <taxon>Pseudomonadati</taxon>
        <taxon>Bacteroidota</taxon>
        <taxon>Sphingobacteriia</taxon>
        <taxon>Sphingobacteriales</taxon>
        <taxon>Sphingobacteriaceae</taxon>
        <taxon>Sphingobacterium</taxon>
    </lineage>
</organism>
<keyword evidence="2" id="KW-1185">Reference proteome</keyword>
<dbReference type="InterPro" id="IPR032466">
    <property type="entry name" value="Metal_Hydrolase"/>
</dbReference>
<accession>A0ABW5L4D0</accession>
<dbReference type="PANTHER" id="PTHR11409">
    <property type="entry name" value="ADENOSINE DEAMINASE"/>
    <property type="match status" value="1"/>
</dbReference>
<dbReference type="SUPFAM" id="SSF51556">
    <property type="entry name" value="Metallo-dependent hydrolases"/>
    <property type="match status" value="1"/>
</dbReference>